<sequence length="59" mass="6960">MRRDPNFFRNINKRGAKHINNNTSDWCRVVGHDKLNNSISYKGFVTIDVRSERTYRACS</sequence>
<reference evidence="1" key="2">
    <citation type="journal article" date="2023" name="Int. J. Mol. Sci.">
        <title>De Novo Assembly and Annotation of 11 Diverse Shrub Willow (Salix) Genomes Reveals Novel Gene Organization in Sex-Linked Regions.</title>
        <authorList>
            <person name="Hyden B."/>
            <person name="Feng K."/>
            <person name="Yates T.B."/>
            <person name="Jawdy S."/>
            <person name="Cereghino C."/>
            <person name="Smart L.B."/>
            <person name="Muchero W."/>
        </authorList>
    </citation>
    <scope>NUCLEOTIDE SEQUENCE</scope>
    <source>
        <tissue evidence="1">Shoot tip</tissue>
    </source>
</reference>
<gene>
    <name evidence="1" type="ORF">OIU77_018198</name>
</gene>
<dbReference type="Proteomes" id="UP001141253">
    <property type="component" value="Chromosome 16"/>
</dbReference>
<reference evidence="1" key="1">
    <citation type="submission" date="2022-10" db="EMBL/GenBank/DDBJ databases">
        <authorList>
            <person name="Hyden B.L."/>
            <person name="Feng K."/>
            <person name="Yates T."/>
            <person name="Jawdy S."/>
            <person name="Smart L.B."/>
            <person name="Muchero W."/>
        </authorList>
    </citation>
    <scope>NUCLEOTIDE SEQUENCE</scope>
    <source>
        <tissue evidence="1">Shoot tip</tissue>
    </source>
</reference>
<proteinExistence type="predicted"/>
<keyword evidence="2" id="KW-1185">Reference proteome</keyword>
<name>A0ABQ8ZRF2_9ROSI</name>
<accession>A0ABQ8ZRF2</accession>
<organism evidence="1 2">
    <name type="scientific">Salix suchowensis</name>
    <dbReference type="NCBI Taxonomy" id="1278906"/>
    <lineage>
        <taxon>Eukaryota</taxon>
        <taxon>Viridiplantae</taxon>
        <taxon>Streptophyta</taxon>
        <taxon>Embryophyta</taxon>
        <taxon>Tracheophyta</taxon>
        <taxon>Spermatophyta</taxon>
        <taxon>Magnoliopsida</taxon>
        <taxon>eudicotyledons</taxon>
        <taxon>Gunneridae</taxon>
        <taxon>Pentapetalae</taxon>
        <taxon>rosids</taxon>
        <taxon>fabids</taxon>
        <taxon>Malpighiales</taxon>
        <taxon>Salicaceae</taxon>
        <taxon>Saliceae</taxon>
        <taxon>Salix</taxon>
    </lineage>
</organism>
<evidence type="ECO:0000313" key="2">
    <source>
        <dbReference type="Proteomes" id="UP001141253"/>
    </source>
</evidence>
<protein>
    <submittedName>
        <fullName evidence="1">Uncharacterized protein</fullName>
    </submittedName>
</protein>
<comment type="caution">
    <text evidence="1">The sequence shown here is derived from an EMBL/GenBank/DDBJ whole genome shotgun (WGS) entry which is preliminary data.</text>
</comment>
<evidence type="ECO:0000313" key="1">
    <source>
        <dbReference type="EMBL" id="KAJ6304484.1"/>
    </source>
</evidence>
<dbReference type="EMBL" id="JAPFFI010000027">
    <property type="protein sequence ID" value="KAJ6304484.1"/>
    <property type="molecule type" value="Genomic_DNA"/>
</dbReference>